<proteinExistence type="predicted"/>
<evidence type="ECO:0000313" key="2">
    <source>
        <dbReference type="Proteomes" id="UP000580250"/>
    </source>
</evidence>
<accession>A0A6V7VRG8</accession>
<gene>
    <name evidence="1" type="ORF">MENT_LOCUS29390</name>
</gene>
<protein>
    <submittedName>
        <fullName evidence="1">Uncharacterized protein</fullName>
    </submittedName>
</protein>
<comment type="caution">
    <text evidence="1">The sequence shown here is derived from an EMBL/GenBank/DDBJ whole genome shotgun (WGS) entry which is preliminary data.</text>
</comment>
<dbReference type="AlphaFoldDB" id="A0A6V7VRG8"/>
<name>A0A6V7VRG8_MELEN</name>
<dbReference type="Proteomes" id="UP000580250">
    <property type="component" value="Unassembled WGS sequence"/>
</dbReference>
<evidence type="ECO:0000313" key="1">
    <source>
        <dbReference type="EMBL" id="CAD2177513.1"/>
    </source>
</evidence>
<organism evidence="1 2">
    <name type="scientific">Meloidogyne enterolobii</name>
    <name type="common">Root-knot nematode worm</name>
    <name type="synonym">Meloidogyne mayaguensis</name>
    <dbReference type="NCBI Taxonomy" id="390850"/>
    <lineage>
        <taxon>Eukaryota</taxon>
        <taxon>Metazoa</taxon>
        <taxon>Ecdysozoa</taxon>
        <taxon>Nematoda</taxon>
        <taxon>Chromadorea</taxon>
        <taxon>Rhabditida</taxon>
        <taxon>Tylenchina</taxon>
        <taxon>Tylenchomorpha</taxon>
        <taxon>Tylenchoidea</taxon>
        <taxon>Meloidogynidae</taxon>
        <taxon>Meloidogyninae</taxon>
        <taxon>Meloidogyne</taxon>
    </lineage>
</organism>
<sequence>MCRYFIDNCGDLFGILLKIVYNVDDYLNNNIVFDNAVNDLNGFLHFLNEELSILSSEPCQYNNQDFLNIITNSLDSTELKANLLSIIRNFKTKMMARNEEQLEPCIALIFELNKENEDVYKNNDLRK</sequence>
<dbReference type="EMBL" id="CAJEWN010000299">
    <property type="protein sequence ID" value="CAD2177513.1"/>
    <property type="molecule type" value="Genomic_DNA"/>
</dbReference>
<reference evidence="1 2" key="1">
    <citation type="submission" date="2020-08" db="EMBL/GenBank/DDBJ databases">
        <authorList>
            <person name="Koutsovoulos G."/>
            <person name="Danchin GJ E."/>
        </authorList>
    </citation>
    <scope>NUCLEOTIDE SEQUENCE [LARGE SCALE GENOMIC DNA]</scope>
</reference>